<gene>
    <name evidence="1" type="ORF">DPMN_000193</name>
</gene>
<reference evidence="1" key="2">
    <citation type="submission" date="2020-11" db="EMBL/GenBank/DDBJ databases">
        <authorList>
            <person name="McCartney M.A."/>
            <person name="Auch B."/>
            <person name="Kono T."/>
            <person name="Mallez S."/>
            <person name="Becker A."/>
            <person name="Gohl D.M."/>
            <person name="Silverstein K.A.T."/>
            <person name="Koren S."/>
            <person name="Bechman K.B."/>
            <person name="Herman A."/>
            <person name="Abrahante J.E."/>
            <person name="Garbe J."/>
        </authorList>
    </citation>
    <scope>NUCLEOTIDE SEQUENCE</scope>
    <source>
        <strain evidence="1">Duluth1</strain>
        <tissue evidence="1">Whole animal</tissue>
    </source>
</reference>
<keyword evidence="2" id="KW-1185">Reference proteome</keyword>
<evidence type="ECO:0000313" key="2">
    <source>
        <dbReference type="Proteomes" id="UP000828390"/>
    </source>
</evidence>
<accession>A0A9D4MGW8</accession>
<name>A0A9D4MGW8_DREPO</name>
<evidence type="ECO:0000313" key="1">
    <source>
        <dbReference type="EMBL" id="KAH3876353.1"/>
    </source>
</evidence>
<organism evidence="1 2">
    <name type="scientific">Dreissena polymorpha</name>
    <name type="common">Zebra mussel</name>
    <name type="synonym">Mytilus polymorpha</name>
    <dbReference type="NCBI Taxonomy" id="45954"/>
    <lineage>
        <taxon>Eukaryota</taxon>
        <taxon>Metazoa</taxon>
        <taxon>Spiralia</taxon>
        <taxon>Lophotrochozoa</taxon>
        <taxon>Mollusca</taxon>
        <taxon>Bivalvia</taxon>
        <taxon>Autobranchia</taxon>
        <taxon>Heteroconchia</taxon>
        <taxon>Euheterodonta</taxon>
        <taxon>Imparidentia</taxon>
        <taxon>Neoheterodontei</taxon>
        <taxon>Myida</taxon>
        <taxon>Dreissenoidea</taxon>
        <taxon>Dreissenidae</taxon>
        <taxon>Dreissena</taxon>
    </lineage>
</organism>
<proteinExistence type="predicted"/>
<dbReference type="EMBL" id="JAIWYP010000001">
    <property type="protein sequence ID" value="KAH3876353.1"/>
    <property type="molecule type" value="Genomic_DNA"/>
</dbReference>
<protein>
    <submittedName>
        <fullName evidence="1">Uncharacterized protein</fullName>
    </submittedName>
</protein>
<comment type="caution">
    <text evidence="1">The sequence shown here is derived from an EMBL/GenBank/DDBJ whole genome shotgun (WGS) entry which is preliminary data.</text>
</comment>
<dbReference type="Proteomes" id="UP000828390">
    <property type="component" value="Unassembled WGS sequence"/>
</dbReference>
<dbReference type="AlphaFoldDB" id="A0A9D4MGW8"/>
<sequence length="72" mass="8331">MDEQAFKAQLDAVRAVAERSMVEERARSQRAMAEQERAFKAQLDAAERSMLEERARSQRAMAEQERAKCQIM</sequence>
<reference evidence="1" key="1">
    <citation type="journal article" date="2019" name="bioRxiv">
        <title>The Genome of the Zebra Mussel, Dreissena polymorpha: A Resource for Invasive Species Research.</title>
        <authorList>
            <person name="McCartney M.A."/>
            <person name="Auch B."/>
            <person name="Kono T."/>
            <person name="Mallez S."/>
            <person name="Zhang Y."/>
            <person name="Obille A."/>
            <person name="Becker A."/>
            <person name="Abrahante J.E."/>
            <person name="Garbe J."/>
            <person name="Badalamenti J.P."/>
            <person name="Herman A."/>
            <person name="Mangelson H."/>
            <person name="Liachko I."/>
            <person name="Sullivan S."/>
            <person name="Sone E.D."/>
            <person name="Koren S."/>
            <person name="Silverstein K.A.T."/>
            <person name="Beckman K.B."/>
            <person name="Gohl D.M."/>
        </authorList>
    </citation>
    <scope>NUCLEOTIDE SEQUENCE</scope>
    <source>
        <strain evidence="1">Duluth1</strain>
        <tissue evidence="1">Whole animal</tissue>
    </source>
</reference>